<dbReference type="InterPro" id="IPR011042">
    <property type="entry name" value="6-blade_b-propeller_TolB-like"/>
</dbReference>
<evidence type="ECO:0000313" key="2">
    <source>
        <dbReference type="Proteomes" id="UP000319700"/>
    </source>
</evidence>
<accession>A0A502EYA8</accession>
<sequence length="753" mass="84015">MSEYSIGKKILLRDVEEISISEEKVLVRGADQIIKEVDKNSFGGSSAISVTKFELDNLIRNNALIPGSYYIVSGVHPALYDDGTSNGTTIYIRAATNNKLEKNGHGEFWNPRYDQSVDGFGIYGTKLAETATFERSNIFATGVPTYGSTNSLHANSSGVLFASGNDGRIARIETNGTVSILVSGLTPQYTGLPFVIKNDDCLYAIPAIPNKPFKILKIDSNGNVSDFCTLSLSSANMFKDRDENILIWSYHDNVIKSVDNFGNEQHFANVVNPVDVRQNNNGDIVVLKGDGTVVQLDSTGTETLICTFPYLARNLYIDGLDNIFATATEGDVTQNSIKHVYRFLNGGSSVEQIWSGTKFPWFLAGDSQNVLYISTHYTDSIIKITLDLEISVIDRTDEGNTWNTIHLDKDNNLYIHCENSMILRYLSAKTLYDKILVPQVSYIVQPFDIGETITANNGAKGKLVTNYNDTNISPVKFEIISGNWISATGIQGDNSGALASIKNVTLAPAYQSGDQAIWGGYQWLNSTGNTGYYYNDFQLNEDWSKLQYNDDNYNQSLDVIEYDYENDWISRRYEVESGSDVVYSKIDNTDMGYYSAISSFQFGNKFSDSYYKGLLNIEVNHAYFNNVNFIGEHLKYITLNQNSSISSTTWALDCYIQSLSMNQKSFMGNSIFAENSYIVNVELKLGSNINSINIPKYSGLELLVIETYASIVQVGMLIFNNNISKIIYNRPDGTPKIRYYDNDDNLVINDITD</sequence>
<dbReference type="Proteomes" id="UP000319700">
    <property type="component" value="Unassembled WGS sequence"/>
</dbReference>
<keyword evidence="2" id="KW-1185">Reference proteome</keyword>
<proteinExistence type="predicted"/>
<dbReference type="SUPFAM" id="SSF101898">
    <property type="entry name" value="NHL repeat"/>
    <property type="match status" value="1"/>
</dbReference>
<reference evidence="1 2" key="1">
    <citation type="journal article" date="2019" name="Environ. Microbiol.">
        <title>Species interactions and distinct microbial communities in high Arctic permafrost affected cryosols are associated with the CH4 and CO2 gas fluxes.</title>
        <authorList>
            <person name="Altshuler I."/>
            <person name="Hamel J."/>
            <person name="Turney S."/>
            <person name="Magnuson E."/>
            <person name="Levesque R."/>
            <person name="Greer C."/>
            <person name="Whyte L.G."/>
        </authorList>
    </citation>
    <scope>NUCLEOTIDE SEQUENCE [LARGE SCALE GENOMIC DNA]</scope>
    <source>
        <strain evidence="1 2">42</strain>
    </source>
</reference>
<dbReference type="OrthoDB" id="1327441at2"/>
<name>A0A502EYA8_9FLAO</name>
<dbReference type="AlphaFoldDB" id="A0A502EYA8"/>
<organism evidence="1 2">
    <name type="scientific">Flavobacterium pectinovorum</name>
    <dbReference type="NCBI Taxonomy" id="29533"/>
    <lineage>
        <taxon>Bacteria</taxon>
        <taxon>Pseudomonadati</taxon>
        <taxon>Bacteroidota</taxon>
        <taxon>Flavobacteriia</taxon>
        <taxon>Flavobacteriales</taxon>
        <taxon>Flavobacteriaceae</taxon>
        <taxon>Flavobacterium</taxon>
    </lineage>
</organism>
<comment type="caution">
    <text evidence="1">The sequence shown here is derived from an EMBL/GenBank/DDBJ whole genome shotgun (WGS) entry which is preliminary data.</text>
</comment>
<dbReference type="RefSeq" id="WP_140505102.1">
    <property type="nucleotide sequence ID" value="NZ_RCZH01000004.1"/>
</dbReference>
<gene>
    <name evidence="1" type="ORF">EAH81_06680</name>
</gene>
<dbReference type="Gene3D" id="2.120.10.30">
    <property type="entry name" value="TolB, C-terminal domain"/>
    <property type="match status" value="1"/>
</dbReference>
<protein>
    <submittedName>
        <fullName evidence="1">Uncharacterized protein</fullName>
    </submittedName>
</protein>
<dbReference type="EMBL" id="RCZH01000004">
    <property type="protein sequence ID" value="TPG42004.1"/>
    <property type="molecule type" value="Genomic_DNA"/>
</dbReference>
<evidence type="ECO:0000313" key="1">
    <source>
        <dbReference type="EMBL" id="TPG42004.1"/>
    </source>
</evidence>